<evidence type="ECO:0000313" key="1">
    <source>
        <dbReference type="EMBL" id="DAF45993.1"/>
    </source>
</evidence>
<accession>A0A8S5S4X8</accession>
<organism evidence="1">
    <name type="scientific">Myoviridae sp. cthAo37</name>
    <dbReference type="NCBI Taxonomy" id="2827701"/>
    <lineage>
        <taxon>Viruses</taxon>
        <taxon>Duplodnaviria</taxon>
        <taxon>Heunggongvirae</taxon>
        <taxon>Uroviricota</taxon>
        <taxon>Caudoviricetes</taxon>
    </lineage>
</organism>
<protein>
    <submittedName>
        <fullName evidence="1">Uncharacterized protein</fullName>
    </submittedName>
</protein>
<dbReference type="EMBL" id="BK032529">
    <property type="protein sequence ID" value="DAF45993.1"/>
    <property type="molecule type" value="Genomic_DNA"/>
</dbReference>
<proteinExistence type="predicted"/>
<reference evidence="1" key="1">
    <citation type="journal article" date="2021" name="Proc. Natl. Acad. Sci. U.S.A.">
        <title>A Catalog of Tens of Thousands of Viruses from Human Metagenomes Reveals Hidden Associations with Chronic Diseases.</title>
        <authorList>
            <person name="Tisza M.J."/>
            <person name="Buck C.B."/>
        </authorList>
    </citation>
    <scope>NUCLEOTIDE SEQUENCE</scope>
    <source>
        <strain evidence="1">CthAo37</strain>
    </source>
</reference>
<sequence>MSGAAGYVEAGHPGYTEDYPKYMRAIRAEQIEAFKNGLSVGNILTIVRKKPIYDENQKIATYQYSSRCYAVTAKYPHVVQLETQRGGRVHKVTMDYNKLYILTREVTEEENG</sequence>
<name>A0A8S5S4X8_9CAUD</name>